<comment type="caution">
    <text evidence="1">The sequence shown here is derived from an EMBL/GenBank/DDBJ whole genome shotgun (WGS) entry which is preliminary data.</text>
</comment>
<proteinExistence type="predicted"/>
<reference evidence="1 2" key="1">
    <citation type="submission" date="2018-08" db="EMBL/GenBank/DDBJ databases">
        <title>Lactobacillus suantsai sp. nov., isolated from traditional fermented suan-tsai in Taiwan.</title>
        <authorList>
            <person name="Huang C.-H."/>
        </authorList>
    </citation>
    <scope>NUCLEOTIDE SEQUENCE [LARGE SCALE GENOMIC DNA]</scope>
    <source>
        <strain evidence="1 2">BCRC 12945</strain>
    </source>
</reference>
<name>A0A4Q0VHP3_9LACO</name>
<evidence type="ECO:0000313" key="2">
    <source>
        <dbReference type="Proteomes" id="UP000290602"/>
    </source>
</evidence>
<dbReference type="RefSeq" id="WP_129032435.1">
    <property type="nucleotide sequence ID" value="NZ_CP059603.1"/>
</dbReference>
<sequence>MKKSVTVAVIVTSLLTGTLWNDSNAINLLPTTTAQAATIRYHGHKYHSKYSIRQMRKKYHLKYKQRKLRISKKETDHIVWNQFFGIQKNPTIRREIKMPMFKKLHGTYAAFLSEYVEAAFNSKIAFVNLKTGKLVMSHSGWN</sequence>
<protein>
    <submittedName>
        <fullName evidence="1">Uncharacterized protein</fullName>
    </submittedName>
</protein>
<dbReference type="OrthoDB" id="2293631at2"/>
<keyword evidence="2" id="KW-1185">Reference proteome</keyword>
<accession>A0A4Q0VHP3</accession>
<evidence type="ECO:0000313" key="1">
    <source>
        <dbReference type="EMBL" id="RXI78768.1"/>
    </source>
</evidence>
<dbReference type="Proteomes" id="UP000290602">
    <property type="component" value="Unassembled WGS sequence"/>
</dbReference>
<gene>
    <name evidence="1" type="ORF">DXH47_05900</name>
</gene>
<organism evidence="1 2">
    <name type="scientific">Levilactobacillus suantsaii</name>
    <dbReference type="NCBI Taxonomy" id="2292255"/>
    <lineage>
        <taxon>Bacteria</taxon>
        <taxon>Bacillati</taxon>
        <taxon>Bacillota</taxon>
        <taxon>Bacilli</taxon>
        <taxon>Lactobacillales</taxon>
        <taxon>Lactobacillaceae</taxon>
        <taxon>Levilactobacillus</taxon>
    </lineage>
</organism>
<dbReference type="AlphaFoldDB" id="A0A4Q0VHP3"/>
<dbReference type="EMBL" id="QXIL01000008">
    <property type="protein sequence ID" value="RXI78768.1"/>
    <property type="molecule type" value="Genomic_DNA"/>
</dbReference>